<comment type="caution">
    <text evidence="1">The sequence shown here is derived from an EMBL/GenBank/DDBJ whole genome shotgun (WGS) entry which is preliminary data.</text>
</comment>
<proteinExistence type="predicted"/>
<evidence type="ECO:0000313" key="1">
    <source>
        <dbReference type="EMBL" id="CAK0844186.1"/>
    </source>
</evidence>
<name>A0ABN9TEG1_9DINO</name>
<organism evidence="1 2">
    <name type="scientific">Prorocentrum cordatum</name>
    <dbReference type="NCBI Taxonomy" id="2364126"/>
    <lineage>
        <taxon>Eukaryota</taxon>
        <taxon>Sar</taxon>
        <taxon>Alveolata</taxon>
        <taxon>Dinophyceae</taxon>
        <taxon>Prorocentrales</taxon>
        <taxon>Prorocentraceae</taxon>
        <taxon>Prorocentrum</taxon>
    </lineage>
</organism>
<keyword evidence="2" id="KW-1185">Reference proteome</keyword>
<dbReference type="Proteomes" id="UP001189429">
    <property type="component" value="Unassembled WGS sequence"/>
</dbReference>
<sequence length="130" mass="13360">MQATAVRDAIFGGVYAACRSAGGAIGSDGRAPRGSLPLDLAAASAATVLSSPVNYARNMSFHSPAGEAAPGIGHSLRHLWRDAQKQRLAHGARAAAGYLQLRLGLGWGTARVGLGMSLGQQMYDAAMRIG</sequence>
<gene>
    <name evidence="1" type="ORF">PCOR1329_LOCUS38337</name>
</gene>
<protein>
    <submittedName>
        <fullName evidence="1">Uncharacterized protein</fullName>
    </submittedName>
</protein>
<reference evidence="1" key="1">
    <citation type="submission" date="2023-10" db="EMBL/GenBank/DDBJ databases">
        <authorList>
            <person name="Chen Y."/>
            <person name="Shah S."/>
            <person name="Dougan E. K."/>
            <person name="Thang M."/>
            <person name="Chan C."/>
        </authorList>
    </citation>
    <scope>NUCLEOTIDE SEQUENCE [LARGE SCALE GENOMIC DNA]</scope>
</reference>
<dbReference type="EMBL" id="CAUYUJ010014640">
    <property type="protein sequence ID" value="CAK0844186.1"/>
    <property type="molecule type" value="Genomic_DNA"/>
</dbReference>
<accession>A0ABN9TEG1</accession>
<evidence type="ECO:0000313" key="2">
    <source>
        <dbReference type="Proteomes" id="UP001189429"/>
    </source>
</evidence>